<proteinExistence type="predicted"/>
<evidence type="ECO:0000256" key="1">
    <source>
        <dbReference type="SAM" id="MobiDB-lite"/>
    </source>
</evidence>
<feature type="transmembrane region" description="Helical" evidence="2">
    <location>
        <begin position="55"/>
        <end position="72"/>
    </location>
</feature>
<keyword evidence="2" id="KW-1133">Transmembrane helix</keyword>
<feature type="domain" description="DUF6542" evidence="3">
    <location>
        <begin position="23"/>
        <end position="141"/>
    </location>
</feature>
<evidence type="ECO:0000256" key="2">
    <source>
        <dbReference type="SAM" id="Phobius"/>
    </source>
</evidence>
<feature type="transmembrane region" description="Helical" evidence="2">
    <location>
        <begin position="24"/>
        <end position="43"/>
    </location>
</feature>
<dbReference type="RefSeq" id="WP_266000070.1">
    <property type="nucleotide sequence ID" value="NZ_JAPJDN010000035.1"/>
</dbReference>
<gene>
    <name evidence="4" type="ORF">ORI27_26430</name>
</gene>
<keyword evidence="2" id="KW-0472">Membrane</keyword>
<organism evidence="4 5">
    <name type="scientific">Mycobacterium pinniadriaticum</name>
    <dbReference type="NCBI Taxonomy" id="2994102"/>
    <lineage>
        <taxon>Bacteria</taxon>
        <taxon>Bacillati</taxon>
        <taxon>Actinomycetota</taxon>
        <taxon>Actinomycetes</taxon>
        <taxon>Mycobacteriales</taxon>
        <taxon>Mycobacteriaceae</taxon>
        <taxon>Mycobacterium</taxon>
    </lineage>
</organism>
<feature type="compositionally biased region" description="Basic and acidic residues" evidence="1">
    <location>
        <begin position="263"/>
        <end position="292"/>
    </location>
</feature>
<protein>
    <recommendedName>
        <fullName evidence="3">DUF6542 domain-containing protein</fullName>
    </recommendedName>
</protein>
<keyword evidence="2" id="KW-0812">Transmembrane</keyword>
<dbReference type="Pfam" id="PF20177">
    <property type="entry name" value="DUF6542"/>
    <property type="match status" value="1"/>
</dbReference>
<reference evidence="4 5" key="1">
    <citation type="submission" date="2022-11" db="EMBL/GenBank/DDBJ databases">
        <title>Mycobacterium sp. nov.</title>
        <authorList>
            <person name="Papic B."/>
            <person name="Spicic S."/>
            <person name="Duvnjak S."/>
        </authorList>
    </citation>
    <scope>NUCLEOTIDE SEQUENCE [LARGE SCALE GENOMIC DNA]</scope>
    <source>
        <strain evidence="4 5">CVI_P4</strain>
    </source>
</reference>
<keyword evidence="5" id="KW-1185">Reference proteome</keyword>
<feature type="transmembrane region" description="Helical" evidence="2">
    <location>
        <begin position="123"/>
        <end position="141"/>
    </location>
</feature>
<dbReference type="Proteomes" id="UP001300745">
    <property type="component" value="Unassembled WGS sequence"/>
</dbReference>
<feature type="compositionally biased region" description="Basic and acidic residues" evidence="1">
    <location>
        <begin position="194"/>
        <end position="204"/>
    </location>
</feature>
<accession>A0ABT3SM76</accession>
<name>A0ABT3SM76_9MYCO</name>
<dbReference type="InterPro" id="IPR046672">
    <property type="entry name" value="DUF6542"/>
</dbReference>
<evidence type="ECO:0000313" key="5">
    <source>
        <dbReference type="Proteomes" id="UP001300745"/>
    </source>
</evidence>
<evidence type="ECO:0000259" key="3">
    <source>
        <dbReference type="Pfam" id="PF20177"/>
    </source>
</evidence>
<feature type="compositionally biased region" description="Basic and acidic residues" evidence="1">
    <location>
        <begin position="361"/>
        <end position="374"/>
    </location>
</feature>
<feature type="region of interest" description="Disordered" evidence="1">
    <location>
        <begin position="175"/>
        <end position="374"/>
    </location>
</feature>
<evidence type="ECO:0000313" key="4">
    <source>
        <dbReference type="EMBL" id="MCX2940239.1"/>
    </source>
</evidence>
<feature type="compositionally biased region" description="Low complexity" evidence="1">
    <location>
        <begin position="306"/>
        <end position="318"/>
    </location>
</feature>
<feature type="compositionally biased region" description="Basic and acidic residues" evidence="1">
    <location>
        <begin position="231"/>
        <end position="246"/>
    </location>
</feature>
<feature type="transmembrane region" description="Helical" evidence="2">
    <location>
        <begin position="84"/>
        <end position="103"/>
    </location>
</feature>
<sequence length="374" mass="41279">MSAQRARSSVAAANRSAHPNLPGVPWWGAVLIAVIATTIGFAFDAGSGNKELGNMFAALYAVGCVAAVLAVRQSSIFTAVIQPPLILFVAVPSAYFLFHGAAFTGIKDTLINFGYPLIERFPLMLFTSAGVLLIGLVRWYFSMSGRSVVAAAPDETEAAPGLFAGLAAKLSSALGRGDADDADAERAPRRRHGIDRPATAEKRPRSGRSARRPAPTRSRHARPPLEDITEVPDRPRRQSARRRPDTDPAAPDFADPPRRRRQPHDPNGRIPPSRREPRDPREPRPPRERRDPYGAPPQRGSRFEPYDAYPPYEPYSAYEPPPRQRQPGRANGDSGTHHPVSRVRYRGDEEDAGGQQPRPRRSSEWDVESWRSDR</sequence>
<comment type="caution">
    <text evidence="4">The sequence shown here is derived from an EMBL/GenBank/DDBJ whole genome shotgun (WGS) entry which is preliminary data.</text>
</comment>
<dbReference type="EMBL" id="JAPJDO010000035">
    <property type="protein sequence ID" value="MCX2940239.1"/>
    <property type="molecule type" value="Genomic_DNA"/>
</dbReference>